<keyword evidence="1" id="KW-0812">Transmembrane</keyword>
<protein>
    <recommendedName>
        <fullName evidence="2">CARDB domain-containing protein</fullName>
    </recommendedName>
</protein>
<dbReference type="Pfam" id="PF07705">
    <property type="entry name" value="CARDB"/>
    <property type="match status" value="1"/>
</dbReference>
<keyword evidence="1" id="KW-1133">Transmembrane helix</keyword>
<dbReference type="Proteomes" id="UP000034493">
    <property type="component" value="Unassembled WGS sequence"/>
</dbReference>
<feature type="domain" description="CARDB" evidence="2">
    <location>
        <begin position="387"/>
        <end position="501"/>
    </location>
</feature>
<organism evidence="3 4">
    <name type="scientific">Candidatus Curtissbacteria bacterium GW2011_GWA2_41_24</name>
    <dbReference type="NCBI Taxonomy" id="1618411"/>
    <lineage>
        <taxon>Bacteria</taxon>
        <taxon>Candidatus Curtissiibacteriota</taxon>
    </lineage>
</organism>
<evidence type="ECO:0000313" key="4">
    <source>
        <dbReference type="Proteomes" id="UP000034493"/>
    </source>
</evidence>
<comment type="caution">
    <text evidence="3">The sequence shown here is derived from an EMBL/GenBank/DDBJ whole genome shotgun (WGS) entry which is preliminary data.</text>
</comment>
<reference evidence="3 4" key="1">
    <citation type="journal article" date="2015" name="Nature">
        <title>rRNA introns, odd ribosomes, and small enigmatic genomes across a large radiation of phyla.</title>
        <authorList>
            <person name="Brown C.T."/>
            <person name="Hug L.A."/>
            <person name="Thomas B.C."/>
            <person name="Sharon I."/>
            <person name="Castelle C.J."/>
            <person name="Singh A."/>
            <person name="Wilkins M.J."/>
            <person name="Williams K.H."/>
            <person name="Banfield J.F."/>
        </authorList>
    </citation>
    <scope>NUCLEOTIDE SEQUENCE [LARGE SCALE GENOMIC DNA]</scope>
</reference>
<dbReference type="PATRIC" id="fig|1618411.3.peg.667"/>
<dbReference type="Gene3D" id="2.60.40.10">
    <property type="entry name" value="Immunoglobulins"/>
    <property type="match status" value="4"/>
</dbReference>
<evidence type="ECO:0000256" key="1">
    <source>
        <dbReference type="SAM" id="Phobius"/>
    </source>
</evidence>
<dbReference type="EMBL" id="LCBC01000010">
    <property type="protein sequence ID" value="KKS04082.1"/>
    <property type="molecule type" value="Genomic_DNA"/>
</dbReference>
<name>A0A0G0VWL0_9BACT</name>
<proteinExistence type="predicted"/>
<gene>
    <name evidence="3" type="ORF">UU56_C0010G0013</name>
</gene>
<accession>A0A0G0VWL0</accession>
<feature type="transmembrane region" description="Helical" evidence="1">
    <location>
        <begin position="20"/>
        <end position="37"/>
    </location>
</feature>
<evidence type="ECO:0000259" key="2">
    <source>
        <dbReference type="Pfam" id="PF07705"/>
    </source>
</evidence>
<keyword evidence="1" id="KW-0472">Membrane</keyword>
<sequence>MKVDKIIRFVCIVKGRLRFFFWFLFSFILLSFLTVILEKPVLATDYIGSVGRYKDPDPAPYCGIQKINFNNFSVSSPSSGSTYATEQFVSVSAAWIIENTNNNCDGSGVARKITHEAQVELNDGVHNPILTPLYGSVQWSDGLKSYESKPFSKSGSLQIPKDSSVWATGSNQRAGILSNVWVEGSGLANIFFANYINTYTPGGGGAITINKAEGRCDSYGNPIVHLEWTSTTGDSSYDIRRNDILYAEAVNSPWNSAAQNFNEQHSWVVRSRLDTNIQAERLVTTPSSCGGGVAVTITTAEGRCDGSNNPIVHLEWTSTTGDSKYAIKKINPSNGTEVGATEGTSPWDSGAQGFNETYTWVVRSELDSTIEDRESVTTRSSCAGGGNPDLTVSMSLNKSYYSPGETATATITIRNSGDGNAGGGFNTHFYYTNGWENLSTPDPVCPQEGNVDHHNDDLVSGATDTYYPTFTVPTSDGQYTARAFADVFCAISESNDSNNVGSRDYYVSSVTPEVGIQVFYDKDVNGLLDAGESFNDSGNSAFSSSIATVTLNGTSVSLDAYGTSGQDVTFGTQRARITTSAPWGPTNWSNQDAYYYPNVYGPYPYSSRTATSGTATASLLPPNDGIYFYLGINVPPPSTPANLSATPSCNGANSQITFSWRDSTGETGYWLDVSTDSNWASWGYISRPASSTTPVTFTWDSTTTLSTTNGGPTVIANNTPYYWRVQAVNAGGGSPHVYPYNKLIPPGDIGSNPPDSTKVPVVTLDCPLKPDLTVSAFAMPNGNLGQTVNASVTVRNNAGAVVPTGTTFEVSIKLDSSTMDCSSQKDATKTVTLTTPWAQNTNLAALTIPVTMRGTLGLSKTAVAMVDSQGTPPNCTIAETNETNNTRTDPYALYGFDLTVTGSLAGAPFTTVSPGDTLSGTLTVTNQAPPANMNSPATAVGVWPGLTSTESALPTCPSPPGSGSIPPSGVTYSTGYFTDGRSGNVPVLTVGTSTTITFSFTIPAGASEGSHNVSIYVIPSCTITPPDYEWNNNKIVNLPYTVKINSWFETTGGDVGSGGEISVSVNSALLLPTKRYQADYLAAAGAGLGDGSTSFLVTRPQPTTGWTIKNYSSHNLIPKDTTVYGYLAGKFRQKAIDSGSQVCNIPAGLPAGDHYYYCLGDAGFHAGNGPNGNNVFFIDGNLVIDGDLTLAPGDTAVFIVGGNITINKKVRVADGIFIAKGIFNDAGEDGAADVLGLTINGAVYATTVNLARVLGGTGVCSASPLPVECDNTKTPAEIINFVPKYLVVLASKDLLGSQPVSWKEVAP</sequence>
<evidence type="ECO:0000313" key="3">
    <source>
        <dbReference type="EMBL" id="KKS04082.1"/>
    </source>
</evidence>
<dbReference type="InterPro" id="IPR011635">
    <property type="entry name" value="CARDB"/>
</dbReference>
<dbReference type="InterPro" id="IPR013783">
    <property type="entry name" value="Ig-like_fold"/>
</dbReference>